<gene>
    <name evidence="1" type="ORF">E2R66_10280</name>
</gene>
<dbReference type="Proteomes" id="UP000297540">
    <property type="component" value="Unassembled WGS sequence"/>
</dbReference>
<comment type="caution">
    <text evidence="1">The sequence shown here is derived from an EMBL/GenBank/DDBJ whole genome shotgun (WGS) entry which is preliminary data.</text>
</comment>
<proteinExistence type="predicted"/>
<evidence type="ECO:0000313" key="2">
    <source>
        <dbReference type="Proteomes" id="UP000297540"/>
    </source>
</evidence>
<evidence type="ECO:0000313" key="1">
    <source>
        <dbReference type="EMBL" id="TFF37964.1"/>
    </source>
</evidence>
<protein>
    <recommendedName>
        <fullName evidence="3">Addiction module component</fullName>
    </recommendedName>
</protein>
<sequence>MDADILRFEIFHKIEQANHQQLKELNKLITDYLCNQDSNDDEWDSLPEFQKQQLKASMAQADAGLGTPINEVMDNIRTKHGLD</sequence>
<dbReference type="RefSeq" id="WP_133229176.1">
    <property type="nucleotide sequence ID" value="NZ_SOZE01000008.1"/>
</dbReference>
<dbReference type="AlphaFoldDB" id="A0A4Y8SHP1"/>
<reference evidence="1 2" key="1">
    <citation type="journal article" date="2017" name="Int. J. Syst. Evol. Microbiol.">
        <title>Mucilaginibacterpsychrotolerans sp. nov., isolated from peatlands.</title>
        <authorList>
            <person name="Deng Y."/>
            <person name="Shen L."/>
            <person name="Xu B."/>
            <person name="Liu Y."/>
            <person name="Gu Z."/>
            <person name="Liu H."/>
            <person name="Zhou Y."/>
        </authorList>
    </citation>
    <scope>NUCLEOTIDE SEQUENCE [LARGE SCALE GENOMIC DNA]</scope>
    <source>
        <strain evidence="1 2">NH7-4</strain>
    </source>
</reference>
<evidence type="ECO:0008006" key="3">
    <source>
        <dbReference type="Google" id="ProtNLM"/>
    </source>
</evidence>
<name>A0A4Y8SHP1_9SPHI</name>
<keyword evidence="2" id="KW-1185">Reference proteome</keyword>
<organism evidence="1 2">
    <name type="scientific">Mucilaginibacter psychrotolerans</name>
    <dbReference type="NCBI Taxonomy" id="1524096"/>
    <lineage>
        <taxon>Bacteria</taxon>
        <taxon>Pseudomonadati</taxon>
        <taxon>Bacteroidota</taxon>
        <taxon>Sphingobacteriia</taxon>
        <taxon>Sphingobacteriales</taxon>
        <taxon>Sphingobacteriaceae</taxon>
        <taxon>Mucilaginibacter</taxon>
    </lineage>
</organism>
<dbReference type="EMBL" id="SOZE01000008">
    <property type="protein sequence ID" value="TFF37964.1"/>
    <property type="molecule type" value="Genomic_DNA"/>
</dbReference>
<dbReference type="OrthoDB" id="1445294at2"/>
<accession>A0A4Y8SHP1</accession>